<dbReference type="SUPFAM" id="SSF82866">
    <property type="entry name" value="Multidrug efflux transporter AcrB transmembrane domain"/>
    <property type="match status" value="2"/>
</dbReference>
<dbReference type="STRING" id="204773.HEAR0042"/>
<sequence>MNFSSFSIKNPIPAIMLFVLLGLAGLLSFKSAAVQDFPDIELPIVTVSAALSGAAPAQLETEVARKIEDSVATLQGVKNIYTKVLDGLVTVTVEFILEKNLSDAVNDVRDAVASVRADLPAELRDPTVTKASTAGRVVLTFTAAAAPGSALDEQELSWFVDNTVSKAILAVPGIGAVKRVGGVTREVRVELDTAKMAALNVAAVDVSRRLKLVQQEAPGGRGDVSGAEQSVRTIATVQTAAELAAMDIPLADGHHIRLDRVATVTDTIAERRSSASQDGKTVVGFEIFRTKGASELEVANGSRAAVAALQERYPNVVFKLAIDNAKPVEENFEASMELLYEGAFLAVLVVWWFLRDWRATLVAAAALPLSVIPTFLGLAYFGYTLNMVTLLSLALVVGVLVDDAIVEIENISRHLRMGKTPMQAAMEAADEIGMAVIATTFALVAVFLPTAFMAGIPGLFFKQFGWTAVLAILASLLVARLLTPMMAAYILKPTAHREEKDGWLMQRYLKTMRWCLTHRLTTAIASGIFFFGSIMLVPLLPTGFVPAADRAQTQINVELPPGSTLAETTTVVEAVRTKIAENKNIKSVFASIGGGSSGDAFAPGASAEARRAVLTITTTHRSDRKEKMAEIEAQIRTAIADIPGARFTVGPPDTGVKMQLVLRSEDPVALLTTAQKVERELRTLKGIGNVNSSASLVRPEIIVRPDSARAADLGVTAASIGETVRVATAGDYDTSLPKMNLSERQVPIRVKLPDDVRADLSAIERLTVPGKNGPVMLGNVATVTMESGPAQIDRLNRSRNVTFDVELGTRSLGDLNAEARALPTLQNLPPAVKIAELGDAQEMQALFNSFGLAMAIGVLCIYGVLVLLFKDFMQPVTILAALPLSIGGAFVALLLTRSALSMPSMIGLIMLMGIVTKNSILLVDYAILARKAGMNRVDALVDACHKRSRPIVMTTIAMGAGMLPLALGWVGDPSFRSPMAITVIGGLITSTLLSLLVVPAVFTYIDDLEHWLKRMLQKARGMEAVEAAGKQPQLGLEKP</sequence>
<evidence type="ECO:0000313" key="3">
    <source>
        <dbReference type="Proteomes" id="UP000006697"/>
    </source>
</evidence>
<dbReference type="Gene3D" id="3.30.2090.10">
    <property type="entry name" value="Multidrug efflux transporter AcrB TolC docking domain, DN and DC subdomains"/>
    <property type="match status" value="2"/>
</dbReference>
<evidence type="ECO:0000313" key="2">
    <source>
        <dbReference type="EMBL" id="CAL60278.2"/>
    </source>
</evidence>
<dbReference type="Proteomes" id="UP000006697">
    <property type="component" value="Chromosome"/>
</dbReference>
<feature type="transmembrane region" description="Helical" evidence="1">
    <location>
        <begin position="906"/>
        <end position="929"/>
    </location>
</feature>
<evidence type="ECO:0000256" key="1">
    <source>
        <dbReference type="SAM" id="Phobius"/>
    </source>
</evidence>
<dbReference type="Gene3D" id="3.30.70.1430">
    <property type="entry name" value="Multidrug efflux transporter AcrB pore domain"/>
    <property type="match status" value="2"/>
</dbReference>
<name>A4G191_HERAR</name>
<proteinExistence type="predicted"/>
<feature type="transmembrane region" description="Helical" evidence="1">
    <location>
        <begin position="950"/>
        <end position="971"/>
    </location>
</feature>
<dbReference type="HOGENOM" id="CLU_002755_1_2_4"/>
<keyword evidence="1" id="KW-1133">Transmembrane helix</keyword>
<keyword evidence="1" id="KW-0812">Transmembrane</keyword>
<dbReference type="Gene3D" id="3.30.70.1440">
    <property type="entry name" value="Multidrug efflux transporter AcrB pore domain"/>
    <property type="match status" value="1"/>
</dbReference>
<feature type="transmembrane region" description="Helical" evidence="1">
    <location>
        <begin position="468"/>
        <end position="491"/>
    </location>
</feature>
<dbReference type="Pfam" id="PF00873">
    <property type="entry name" value="ACR_tran"/>
    <property type="match status" value="1"/>
</dbReference>
<dbReference type="KEGG" id="har:HEAR0042"/>
<reference evidence="2 3" key="1">
    <citation type="journal article" date="2007" name="PLoS Genet.">
        <title>A tale of two oxidation states: bacterial colonization of arsenic-rich environments.</title>
        <authorList>
            <person name="Muller D."/>
            <person name="Medigue C."/>
            <person name="Koechler S."/>
            <person name="Barbe V."/>
            <person name="Barakat M."/>
            <person name="Talla E."/>
            <person name="Bonnefoy V."/>
            <person name="Krin E."/>
            <person name="Arsene-Ploetze F."/>
            <person name="Carapito C."/>
            <person name="Chandler M."/>
            <person name="Cournoyer B."/>
            <person name="Cruveiller S."/>
            <person name="Dossat C."/>
            <person name="Duval S."/>
            <person name="Heymann M."/>
            <person name="Leize E."/>
            <person name="Lieutaud A."/>
            <person name="Lievremont D."/>
            <person name="Makita Y."/>
            <person name="Mangenot S."/>
            <person name="Nitschke W."/>
            <person name="Ortet P."/>
            <person name="Perdrial N."/>
            <person name="Schoepp B."/>
            <person name="Siguier N."/>
            <person name="Simeonova D.D."/>
            <person name="Rouy Z."/>
            <person name="Segurens B."/>
            <person name="Turlin E."/>
            <person name="Vallenet D."/>
            <person name="Van Dorsselaer A."/>
            <person name="Weiss S."/>
            <person name="Weissenbach J."/>
            <person name="Lett M.C."/>
            <person name="Danchin A."/>
            <person name="Bertin P.N."/>
        </authorList>
    </citation>
    <scope>NUCLEOTIDE SEQUENCE [LARGE SCALE GENOMIC DNA]</scope>
    <source>
        <strain evidence="3">ULPAs1</strain>
    </source>
</reference>
<dbReference type="Gene3D" id="3.30.70.1320">
    <property type="entry name" value="Multidrug efflux transporter AcrB pore domain like"/>
    <property type="match status" value="1"/>
</dbReference>
<keyword evidence="1" id="KW-0472">Membrane</keyword>
<feature type="transmembrane region" description="Helical" evidence="1">
    <location>
        <begin position="338"/>
        <end position="354"/>
    </location>
</feature>
<feature type="transmembrane region" description="Helical" evidence="1">
    <location>
        <begin position="389"/>
        <end position="411"/>
    </location>
</feature>
<feature type="transmembrane region" description="Helical" evidence="1">
    <location>
        <begin position="850"/>
        <end position="869"/>
    </location>
</feature>
<dbReference type="InterPro" id="IPR001036">
    <property type="entry name" value="Acrflvin-R"/>
</dbReference>
<dbReference type="InterPro" id="IPR027463">
    <property type="entry name" value="AcrB_DN_DC_subdom"/>
</dbReference>
<feature type="transmembrane region" description="Helical" evidence="1">
    <location>
        <begin position="432"/>
        <end position="456"/>
    </location>
</feature>
<dbReference type="PANTHER" id="PTHR32063">
    <property type="match status" value="1"/>
</dbReference>
<dbReference type="SUPFAM" id="SSF82693">
    <property type="entry name" value="Multidrug efflux transporter AcrB pore domain, PN1, PN2, PC1 and PC2 subdomains"/>
    <property type="match status" value="3"/>
</dbReference>
<dbReference type="AlphaFoldDB" id="A4G191"/>
<feature type="transmembrane region" description="Helical" evidence="1">
    <location>
        <begin position="983"/>
        <end position="1005"/>
    </location>
</feature>
<organism evidence="2 3">
    <name type="scientific">Herminiimonas arsenicoxydans</name>
    <dbReference type="NCBI Taxonomy" id="204773"/>
    <lineage>
        <taxon>Bacteria</taxon>
        <taxon>Pseudomonadati</taxon>
        <taxon>Pseudomonadota</taxon>
        <taxon>Betaproteobacteria</taxon>
        <taxon>Burkholderiales</taxon>
        <taxon>Oxalobacteraceae</taxon>
        <taxon>Herminiimonas</taxon>
    </lineage>
</organism>
<accession>A4G191</accession>
<dbReference type="OrthoDB" id="9177212at2"/>
<dbReference type="PANTHER" id="PTHR32063:SF77">
    <property type="entry name" value="ACR FAMILY TRANSPORT PROTEIN"/>
    <property type="match status" value="1"/>
</dbReference>
<dbReference type="GO" id="GO:0005886">
    <property type="term" value="C:plasma membrane"/>
    <property type="evidence" value="ECO:0007669"/>
    <property type="project" value="TreeGrafter"/>
</dbReference>
<feature type="transmembrane region" description="Helical" evidence="1">
    <location>
        <begin position="361"/>
        <end position="383"/>
    </location>
</feature>
<feature type="transmembrane region" description="Helical" evidence="1">
    <location>
        <begin position="876"/>
        <end position="900"/>
    </location>
</feature>
<feature type="transmembrane region" description="Helical" evidence="1">
    <location>
        <begin position="520"/>
        <end position="540"/>
    </location>
</feature>
<dbReference type="SUPFAM" id="SSF82714">
    <property type="entry name" value="Multidrug efflux transporter AcrB TolC docking domain, DN and DC subdomains"/>
    <property type="match status" value="2"/>
</dbReference>
<dbReference type="eggNOG" id="COG0841">
    <property type="taxonomic scope" value="Bacteria"/>
</dbReference>
<keyword evidence="3" id="KW-1185">Reference proteome</keyword>
<dbReference type="Gene3D" id="1.20.1640.10">
    <property type="entry name" value="Multidrug efflux transporter AcrB transmembrane domain"/>
    <property type="match status" value="2"/>
</dbReference>
<gene>
    <name evidence="2" type="ordered locus">HEAR0042</name>
</gene>
<protein>
    <submittedName>
        <fullName evidence="2">Acriflavin resistance/Multidrug efflux transporter AcrB</fullName>
    </submittedName>
</protein>
<dbReference type="GO" id="GO:0042910">
    <property type="term" value="F:xenobiotic transmembrane transporter activity"/>
    <property type="evidence" value="ECO:0007669"/>
    <property type="project" value="TreeGrafter"/>
</dbReference>
<dbReference type="PRINTS" id="PR00702">
    <property type="entry name" value="ACRIFLAVINRP"/>
</dbReference>
<dbReference type="EMBL" id="CU207211">
    <property type="protein sequence ID" value="CAL60278.2"/>
    <property type="molecule type" value="Genomic_DNA"/>
</dbReference>